<protein>
    <recommendedName>
        <fullName evidence="4 5">Large ribosomal subunit protein uL24</fullName>
    </recommendedName>
</protein>
<feature type="domain" description="KOW" evidence="8">
    <location>
        <begin position="12"/>
        <end position="39"/>
    </location>
</feature>
<comment type="caution">
    <text evidence="9">The sequence shown here is derived from an EMBL/GenBank/DDBJ whole genome shotgun (WGS) entry which is preliminary data.</text>
</comment>
<dbReference type="InterPro" id="IPR041988">
    <property type="entry name" value="Ribosomal_uL24_KOW"/>
</dbReference>
<evidence type="ECO:0000256" key="6">
    <source>
        <dbReference type="RuleBase" id="RU003477"/>
    </source>
</evidence>
<comment type="similarity">
    <text evidence="1 5 6">Belongs to the universal ribosomal protein uL24 family.</text>
</comment>
<dbReference type="Pfam" id="PF17136">
    <property type="entry name" value="ribosomal_L24"/>
    <property type="match status" value="1"/>
</dbReference>
<reference evidence="9" key="1">
    <citation type="submission" date="2021-01" db="EMBL/GenBank/DDBJ databases">
        <title>Marivirga aurantiaca sp. nov., isolated from intertidal surface sediments.</title>
        <authorList>
            <person name="Zhang M."/>
        </authorList>
    </citation>
    <scope>NUCLEOTIDE SEQUENCE</scope>
    <source>
        <strain evidence="9">S37H4</strain>
    </source>
</reference>
<keyword evidence="5" id="KW-0699">rRNA-binding</keyword>
<dbReference type="CDD" id="cd06089">
    <property type="entry name" value="KOW_RPL26"/>
    <property type="match status" value="1"/>
</dbReference>
<keyword evidence="3 5" id="KW-0687">Ribonucleoprotein</keyword>
<dbReference type="SMART" id="SM00739">
    <property type="entry name" value="KOW"/>
    <property type="match status" value="1"/>
</dbReference>
<evidence type="ECO:0000256" key="5">
    <source>
        <dbReference type="HAMAP-Rule" id="MF_01326"/>
    </source>
</evidence>
<dbReference type="GO" id="GO:0006412">
    <property type="term" value="P:translation"/>
    <property type="evidence" value="ECO:0007669"/>
    <property type="project" value="UniProtKB-UniRule"/>
</dbReference>
<dbReference type="Proteomes" id="UP000611723">
    <property type="component" value="Unassembled WGS sequence"/>
</dbReference>
<dbReference type="InterPro" id="IPR003256">
    <property type="entry name" value="Ribosomal_uL24"/>
</dbReference>
<dbReference type="Gene3D" id="2.30.30.30">
    <property type="match status" value="1"/>
</dbReference>
<evidence type="ECO:0000256" key="2">
    <source>
        <dbReference type="ARBA" id="ARBA00022980"/>
    </source>
</evidence>
<comment type="function">
    <text evidence="5">One of two assembly initiator proteins, it binds directly to the 5'-end of the 23S rRNA, where it nucleates assembly of the 50S subunit.</text>
</comment>
<keyword evidence="10" id="KW-1185">Reference proteome</keyword>
<evidence type="ECO:0000256" key="1">
    <source>
        <dbReference type="ARBA" id="ARBA00010618"/>
    </source>
</evidence>
<comment type="function">
    <text evidence="5">One of the proteins that surrounds the polypeptide exit tunnel on the outside of the subunit.</text>
</comment>
<organism evidence="9 10">
    <name type="scientific">Marivirga aurantiaca</name>
    <dbReference type="NCBI Taxonomy" id="2802615"/>
    <lineage>
        <taxon>Bacteria</taxon>
        <taxon>Pseudomonadati</taxon>
        <taxon>Bacteroidota</taxon>
        <taxon>Cytophagia</taxon>
        <taxon>Cytophagales</taxon>
        <taxon>Marivirgaceae</taxon>
        <taxon>Marivirga</taxon>
    </lineage>
</organism>
<dbReference type="InterPro" id="IPR005824">
    <property type="entry name" value="KOW"/>
</dbReference>
<dbReference type="RefSeq" id="WP_201432912.1">
    <property type="nucleotide sequence ID" value="NZ_JAEQBW010000015.1"/>
</dbReference>
<dbReference type="GO" id="GO:0005840">
    <property type="term" value="C:ribosome"/>
    <property type="evidence" value="ECO:0007669"/>
    <property type="project" value="UniProtKB-KW"/>
</dbReference>
<dbReference type="GO" id="GO:0019843">
    <property type="term" value="F:rRNA binding"/>
    <property type="evidence" value="ECO:0007669"/>
    <property type="project" value="UniProtKB-UniRule"/>
</dbReference>
<dbReference type="PANTHER" id="PTHR12903">
    <property type="entry name" value="MITOCHONDRIAL RIBOSOMAL PROTEIN L24"/>
    <property type="match status" value="1"/>
</dbReference>
<evidence type="ECO:0000259" key="8">
    <source>
        <dbReference type="SMART" id="SM00739"/>
    </source>
</evidence>
<name>A0A934X1J9_9BACT</name>
<dbReference type="AlphaFoldDB" id="A0A934X1J9"/>
<gene>
    <name evidence="5 9" type="primary">rplX</name>
    <name evidence="9" type="ORF">JKA74_19440</name>
</gene>
<evidence type="ECO:0000313" key="9">
    <source>
        <dbReference type="EMBL" id="MBK6267224.1"/>
    </source>
</evidence>
<feature type="region of interest" description="Disordered" evidence="7">
    <location>
        <begin position="87"/>
        <end position="115"/>
    </location>
</feature>
<dbReference type="GO" id="GO:0003735">
    <property type="term" value="F:structural constituent of ribosome"/>
    <property type="evidence" value="ECO:0007669"/>
    <property type="project" value="InterPro"/>
</dbReference>
<dbReference type="InterPro" id="IPR014722">
    <property type="entry name" value="Rib_uL2_dom2"/>
</dbReference>
<feature type="compositionally biased region" description="Basic residues" evidence="7">
    <location>
        <begin position="1"/>
        <end position="13"/>
    </location>
</feature>
<dbReference type="SUPFAM" id="SSF50104">
    <property type="entry name" value="Translation proteins SH3-like domain"/>
    <property type="match status" value="1"/>
</dbReference>
<dbReference type="HAMAP" id="MF_01326_B">
    <property type="entry name" value="Ribosomal_uL24_B"/>
    <property type="match status" value="1"/>
</dbReference>
<keyword evidence="2 5" id="KW-0689">Ribosomal protein</keyword>
<sequence>MERKKNKQQKFHVRKGDTVKVISGNSKGKSGKILEMLGEKQKALVEGVNIVTKHKKPSATSPEGGIEKIEAPIHISNLMLVDPATGEATKTGRKVDDKGKLQRFSKKTGEVINNG</sequence>
<dbReference type="Pfam" id="PF00467">
    <property type="entry name" value="KOW"/>
    <property type="match status" value="1"/>
</dbReference>
<proteinExistence type="inferred from homology"/>
<evidence type="ECO:0000256" key="3">
    <source>
        <dbReference type="ARBA" id="ARBA00023274"/>
    </source>
</evidence>
<dbReference type="InterPro" id="IPR008991">
    <property type="entry name" value="Translation_prot_SH3-like_sf"/>
</dbReference>
<comment type="subunit">
    <text evidence="5">Part of the 50S ribosomal subunit.</text>
</comment>
<dbReference type="InterPro" id="IPR005825">
    <property type="entry name" value="Ribosomal_uL24_CS"/>
</dbReference>
<evidence type="ECO:0000313" key="10">
    <source>
        <dbReference type="Proteomes" id="UP000611723"/>
    </source>
</evidence>
<dbReference type="NCBIfam" id="TIGR01079">
    <property type="entry name" value="rplX_bact"/>
    <property type="match status" value="1"/>
</dbReference>
<feature type="region of interest" description="Disordered" evidence="7">
    <location>
        <begin position="1"/>
        <end position="25"/>
    </location>
</feature>
<dbReference type="GO" id="GO:1990904">
    <property type="term" value="C:ribonucleoprotein complex"/>
    <property type="evidence" value="ECO:0007669"/>
    <property type="project" value="UniProtKB-KW"/>
</dbReference>
<evidence type="ECO:0000256" key="7">
    <source>
        <dbReference type="SAM" id="MobiDB-lite"/>
    </source>
</evidence>
<dbReference type="PROSITE" id="PS01108">
    <property type="entry name" value="RIBOSOMAL_L24"/>
    <property type="match status" value="1"/>
</dbReference>
<keyword evidence="5" id="KW-0694">RNA-binding</keyword>
<dbReference type="EMBL" id="JAEQBW010000015">
    <property type="protein sequence ID" value="MBK6267224.1"/>
    <property type="molecule type" value="Genomic_DNA"/>
</dbReference>
<accession>A0A934X1J9</accession>
<evidence type="ECO:0000256" key="4">
    <source>
        <dbReference type="ARBA" id="ARBA00035206"/>
    </source>
</evidence>
<dbReference type="InterPro" id="IPR057264">
    <property type="entry name" value="Ribosomal_uL24_C"/>
</dbReference>